<keyword evidence="12" id="KW-1185">Reference proteome</keyword>
<evidence type="ECO:0000256" key="4">
    <source>
        <dbReference type="ARBA" id="ARBA00022729"/>
    </source>
</evidence>
<dbReference type="GO" id="GO:0005615">
    <property type="term" value="C:extracellular space"/>
    <property type="evidence" value="ECO:0007669"/>
    <property type="project" value="TreeGrafter"/>
</dbReference>
<feature type="non-terminal residue" evidence="11">
    <location>
        <position position="77"/>
    </location>
</feature>
<evidence type="ECO:0000256" key="7">
    <source>
        <dbReference type="ARBA" id="ARBA00023136"/>
    </source>
</evidence>
<keyword evidence="8" id="KW-1015">Disulfide bond</keyword>
<dbReference type="SUPFAM" id="SSF54452">
    <property type="entry name" value="MHC antigen-recognition domain"/>
    <property type="match status" value="1"/>
</dbReference>
<keyword evidence="9" id="KW-0325">Glycoprotein</keyword>
<protein>
    <submittedName>
        <fullName evidence="11">HA1F protein</fullName>
    </submittedName>
</protein>
<dbReference type="PANTHER" id="PTHR16675:SF242">
    <property type="entry name" value="MAJOR HISTOCOMPATIBILITY COMPLEX CLASS I-RELATED GENE PROTEIN"/>
    <property type="match status" value="1"/>
</dbReference>
<keyword evidence="6" id="KW-1133">Transmembrane helix</keyword>
<accession>A0A7L2UXW3</accession>
<keyword evidence="2" id="KW-0490">MHC I</keyword>
<dbReference type="InterPro" id="IPR037055">
    <property type="entry name" value="MHC_I-like_Ag-recog_sf"/>
</dbReference>
<organism evidence="11 12">
    <name type="scientific">Balaeniceps rex</name>
    <name type="common">Shoebill</name>
    <dbReference type="NCBI Taxonomy" id="33584"/>
    <lineage>
        <taxon>Eukaryota</taxon>
        <taxon>Metazoa</taxon>
        <taxon>Chordata</taxon>
        <taxon>Craniata</taxon>
        <taxon>Vertebrata</taxon>
        <taxon>Euteleostomi</taxon>
        <taxon>Archelosauria</taxon>
        <taxon>Archosauria</taxon>
        <taxon>Dinosauria</taxon>
        <taxon>Saurischia</taxon>
        <taxon>Theropoda</taxon>
        <taxon>Coelurosauria</taxon>
        <taxon>Aves</taxon>
        <taxon>Neognathae</taxon>
        <taxon>Neoaves</taxon>
        <taxon>Aequornithes</taxon>
        <taxon>Pelecaniformes</taxon>
        <taxon>Balaenicipitidae</taxon>
        <taxon>Balaeniceps</taxon>
    </lineage>
</organism>
<evidence type="ECO:0000256" key="6">
    <source>
        <dbReference type="ARBA" id="ARBA00022989"/>
    </source>
</evidence>
<keyword evidence="3" id="KW-0812">Transmembrane</keyword>
<dbReference type="InterPro" id="IPR050208">
    <property type="entry name" value="MHC_class-I_related"/>
</dbReference>
<proteinExistence type="predicted"/>
<comment type="subcellular location">
    <subcellularLocation>
        <location evidence="1">Membrane</location>
        <topology evidence="1">Single-pass type I membrane protein</topology>
    </subcellularLocation>
</comment>
<dbReference type="EMBL" id="VYZW01063891">
    <property type="protein sequence ID" value="NXS50429.1"/>
    <property type="molecule type" value="Genomic_DNA"/>
</dbReference>
<evidence type="ECO:0000313" key="12">
    <source>
        <dbReference type="Proteomes" id="UP000528411"/>
    </source>
</evidence>
<name>A0A7L2UXW3_BALRX</name>
<dbReference type="AlphaFoldDB" id="A0A7L2UXW3"/>
<dbReference type="GO" id="GO:0009897">
    <property type="term" value="C:external side of plasma membrane"/>
    <property type="evidence" value="ECO:0007669"/>
    <property type="project" value="TreeGrafter"/>
</dbReference>
<comment type="caution">
    <text evidence="11">The sequence shown here is derived from an EMBL/GenBank/DDBJ whole genome shotgun (WGS) entry which is preliminary data.</text>
</comment>
<dbReference type="GO" id="GO:0002474">
    <property type="term" value="P:antigen processing and presentation of peptide antigen via MHC class I"/>
    <property type="evidence" value="ECO:0007669"/>
    <property type="project" value="UniProtKB-KW"/>
</dbReference>
<dbReference type="Pfam" id="PF00129">
    <property type="entry name" value="MHC_I"/>
    <property type="match status" value="1"/>
</dbReference>
<evidence type="ECO:0000256" key="5">
    <source>
        <dbReference type="ARBA" id="ARBA00022859"/>
    </source>
</evidence>
<evidence type="ECO:0000256" key="3">
    <source>
        <dbReference type="ARBA" id="ARBA00022692"/>
    </source>
</evidence>
<dbReference type="GO" id="GO:0006955">
    <property type="term" value="P:immune response"/>
    <property type="evidence" value="ECO:0007669"/>
    <property type="project" value="TreeGrafter"/>
</dbReference>
<evidence type="ECO:0000313" key="11">
    <source>
        <dbReference type="EMBL" id="NXS50429.1"/>
    </source>
</evidence>
<dbReference type="OrthoDB" id="8936120at2759"/>
<evidence type="ECO:0000256" key="9">
    <source>
        <dbReference type="ARBA" id="ARBA00023180"/>
    </source>
</evidence>
<dbReference type="GO" id="GO:0042612">
    <property type="term" value="C:MHC class I protein complex"/>
    <property type="evidence" value="ECO:0007669"/>
    <property type="project" value="UniProtKB-KW"/>
</dbReference>
<sequence length="77" mass="8688">SLLYFHIGVSEPSPGVLQFVSVGYVDENVISRYDSEMGRTVPRADWMAANVDQQYWDTETQIAQSNQKVYSVGLETL</sequence>
<evidence type="ECO:0000256" key="2">
    <source>
        <dbReference type="ARBA" id="ARBA00022451"/>
    </source>
</evidence>
<evidence type="ECO:0000256" key="8">
    <source>
        <dbReference type="ARBA" id="ARBA00023157"/>
    </source>
</evidence>
<keyword evidence="5" id="KW-0391">Immunity</keyword>
<feature type="non-terminal residue" evidence="11">
    <location>
        <position position="1"/>
    </location>
</feature>
<gene>
    <name evidence="11" type="primary">Ha1f_0</name>
    <name evidence="11" type="ORF">BALREX_R13137</name>
</gene>
<dbReference type="PANTHER" id="PTHR16675">
    <property type="entry name" value="MHC CLASS I-RELATED"/>
    <property type="match status" value="1"/>
</dbReference>
<dbReference type="Gene3D" id="3.30.500.10">
    <property type="entry name" value="MHC class I-like antigen recognition-like"/>
    <property type="match status" value="1"/>
</dbReference>
<reference evidence="11 12" key="1">
    <citation type="submission" date="2019-09" db="EMBL/GenBank/DDBJ databases">
        <title>Bird 10,000 Genomes (B10K) Project - Family phase.</title>
        <authorList>
            <person name="Zhang G."/>
        </authorList>
    </citation>
    <scope>NUCLEOTIDE SEQUENCE [LARGE SCALE GENOMIC DNA]</scope>
    <source>
        <strain evidence="11">B10K-DU-012-56</strain>
    </source>
</reference>
<feature type="domain" description="MHC class I-like antigen recognition-like" evidence="10">
    <location>
        <begin position="1"/>
        <end position="77"/>
    </location>
</feature>
<dbReference type="InterPro" id="IPR011162">
    <property type="entry name" value="MHC_I/II-like_Ag-recog"/>
</dbReference>
<dbReference type="InterPro" id="IPR011161">
    <property type="entry name" value="MHC_I-like_Ag-recog"/>
</dbReference>
<dbReference type="Proteomes" id="UP000528411">
    <property type="component" value="Unassembled WGS sequence"/>
</dbReference>
<evidence type="ECO:0000259" key="10">
    <source>
        <dbReference type="Pfam" id="PF00129"/>
    </source>
</evidence>
<keyword evidence="7" id="KW-0472">Membrane</keyword>
<evidence type="ECO:0000256" key="1">
    <source>
        <dbReference type="ARBA" id="ARBA00004479"/>
    </source>
</evidence>
<keyword evidence="4" id="KW-0732">Signal</keyword>